<proteinExistence type="inferred from homology"/>
<dbReference type="PANTHER" id="PTHR43570">
    <property type="entry name" value="ALDEHYDE DEHYDROGENASE"/>
    <property type="match status" value="1"/>
</dbReference>
<dbReference type="Gene3D" id="3.40.309.10">
    <property type="entry name" value="Aldehyde Dehydrogenase, Chain A, domain 2"/>
    <property type="match status" value="1"/>
</dbReference>
<reference evidence="9 10" key="1">
    <citation type="journal article" date="2015" name="Genome Announc.">
        <title>Draft Genome of the Euendolithic (true boring) Cyanobacterium Mastigocoleus testarum strain BC008.</title>
        <authorList>
            <person name="Guida B.S."/>
            <person name="Garcia-Pichel F."/>
        </authorList>
    </citation>
    <scope>NUCLEOTIDE SEQUENCE [LARGE SCALE GENOMIC DNA]</scope>
    <source>
        <strain evidence="9 10">BC008</strain>
    </source>
</reference>
<evidence type="ECO:0000313" key="10">
    <source>
        <dbReference type="Proteomes" id="UP000053372"/>
    </source>
</evidence>
<feature type="active site" evidence="5 6">
    <location>
        <position position="213"/>
    </location>
</feature>
<evidence type="ECO:0000259" key="8">
    <source>
        <dbReference type="Pfam" id="PF00171"/>
    </source>
</evidence>
<dbReference type="PIRSF" id="PIRSF036492">
    <property type="entry name" value="ALDH"/>
    <property type="match status" value="1"/>
</dbReference>
<evidence type="ECO:0000256" key="5">
    <source>
        <dbReference type="PIRSR" id="PIRSR036492-1"/>
    </source>
</evidence>
<dbReference type="InterPro" id="IPR016163">
    <property type="entry name" value="Ald_DH_C"/>
</dbReference>
<protein>
    <recommendedName>
        <fullName evidence="4">Aldehyde dehydrogenase</fullName>
    </recommendedName>
</protein>
<evidence type="ECO:0000256" key="2">
    <source>
        <dbReference type="ARBA" id="ARBA00023002"/>
    </source>
</evidence>
<feature type="active site" evidence="5">
    <location>
        <position position="247"/>
    </location>
</feature>
<sequence length="460" mass="51482">MNLQAPIAEVVENKRNFFLTGQTKNIQFRLEKLRKLKTGFNLHERAIIQALKADLGRPEVEAFTSEIFLINQEIEHAIKHLKTWSKPKNTNVPWQLLPATASIYPEPLGVILIIGAWNYPFQLNILPLIGAIAAGNCVIIKPSEYAPQTSCLIAEIVGKIFDEDYISVIEGDVTISQQLLAQRFDHIFFTGSATVGKIIMAAAAQNLTPVTLELGGKSPCIVDIHTDIQKTARRITWGKFSNAGQACIAPDYLLVHKDIKFQLLESVKKYIQEFYGENPANSPDYGRIINLKQFDRLVELLSYGEIAIGGETNREQLYIAPTIVDRVSWQNEIMLSEIFGPILPVLAYEDITEAITKINSQPKPLALYLFSQNEHLQKKIIQETSSGGVCFNDTLLQYCVPTLPFGGIGNSGIGNYHGKASFDTFSHYKSVLHKPFFLASKLLYPPYKGKLSLLKKILNF</sequence>
<evidence type="ECO:0000256" key="7">
    <source>
        <dbReference type="RuleBase" id="RU003345"/>
    </source>
</evidence>
<evidence type="ECO:0000256" key="1">
    <source>
        <dbReference type="ARBA" id="ARBA00009986"/>
    </source>
</evidence>
<dbReference type="GO" id="GO:0005737">
    <property type="term" value="C:cytoplasm"/>
    <property type="evidence" value="ECO:0007669"/>
    <property type="project" value="TreeGrafter"/>
</dbReference>
<gene>
    <name evidence="9" type="ORF">BC008_07065</name>
</gene>
<dbReference type="OrthoDB" id="9762913at2"/>
<evidence type="ECO:0000256" key="6">
    <source>
        <dbReference type="PROSITE-ProRule" id="PRU10007"/>
    </source>
</evidence>
<dbReference type="FunFam" id="3.40.309.10:FF:000003">
    <property type="entry name" value="Aldehyde dehydrogenase"/>
    <property type="match status" value="1"/>
</dbReference>
<dbReference type="InterPro" id="IPR029510">
    <property type="entry name" value="Ald_DH_CS_GLU"/>
</dbReference>
<dbReference type="InterPro" id="IPR015590">
    <property type="entry name" value="Aldehyde_DH_dom"/>
</dbReference>
<dbReference type="InterPro" id="IPR016162">
    <property type="entry name" value="Ald_DH_N"/>
</dbReference>
<dbReference type="GO" id="GO:0004029">
    <property type="term" value="F:aldehyde dehydrogenase (NAD+) activity"/>
    <property type="evidence" value="ECO:0007669"/>
    <property type="project" value="TreeGrafter"/>
</dbReference>
<dbReference type="CDD" id="cd07136">
    <property type="entry name" value="ALDH_YwdH-P39616"/>
    <property type="match status" value="1"/>
</dbReference>
<accession>A0A0V7ZBB3</accession>
<evidence type="ECO:0000256" key="3">
    <source>
        <dbReference type="ARBA" id="ARBA00023027"/>
    </source>
</evidence>
<comment type="similarity">
    <text evidence="1 4 7">Belongs to the aldehyde dehydrogenase family.</text>
</comment>
<keyword evidence="2 4" id="KW-0560">Oxidoreductase</keyword>
<evidence type="ECO:0000256" key="4">
    <source>
        <dbReference type="PIRNR" id="PIRNR036492"/>
    </source>
</evidence>
<dbReference type="InterPro" id="IPR016161">
    <property type="entry name" value="Ald_DH/histidinol_DH"/>
</dbReference>
<dbReference type="Pfam" id="PF00171">
    <property type="entry name" value="Aldedh"/>
    <property type="match status" value="1"/>
</dbReference>
<dbReference type="EMBL" id="LMTZ01000171">
    <property type="protein sequence ID" value="KST61796.1"/>
    <property type="molecule type" value="Genomic_DNA"/>
</dbReference>
<keyword evidence="3" id="KW-0520">NAD</keyword>
<dbReference type="SUPFAM" id="SSF53720">
    <property type="entry name" value="ALDH-like"/>
    <property type="match status" value="1"/>
</dbReference>
<dbReference type="FunFam" id="3.40.605.10:FF:000004">
    <property type="entry name" value="Aldehyde dehydrogenase"/>
    <property type="match status" value="1"/>
</dbReference>
<feature type="domain" description="Aldehyde dehydrogenase" evidence="8">
    <location>
        <begin position="22"/>
        <end position="431"/>
    </location>
</feature>
<dbReference type="Gene3D" id="3.40.605.10">
    <property type="entry name" value="Aldehyde Dehydrogenase, Chain A, domain 1"/>
    <property type="match status" value="1"/>
</dbReference>
<dbReference type="PROSITE" id="PS00070">
    <property type="entry name" value="ALDEHYDE_DEHYDR_CYS"/>
    <property type="match status" value="1"/>
</dbReference>
<comment type="caution">
    <text evidence="9">The sequence shown here is derived from an EMBL/GenBank/DDBJ whole genome shotgun (WGS) entry which is preliminary data.</text>
</comment>
<dbReference type="PANTHER" id="PTHR43570:SF16">
    <property type="entry name" value="ALDEHYDE DEHYDROGENASE TYPE III, ISOFORM Q"/>
    <property type="match status" value="1"/>
</dbReference>
<dbReference type="RefSeq" id="WP_027842131.1">
    <property type="nucleotide sequence ID" value="NZ_LMTZ01000171.1"/>
</dbReference>
<dbReference type="AlphaFoldDB" id="A0A0V7ZBB3"/>
<evidence type="ECO:0000313" key="9">
    <source>
        <dbReference type="EMBL" id="KST61796.1"/>
    </source>
</evidence>
<dbReference type="InterPro" id="IPR012394">
    <property type="entry name" value="Aldehyde_DH_NAD(P)"/>
</dbReference>
<dbReference type="InterPro" id="IPR016160">
    <property type="entry name" value="Ald_DH_CS_CYS"/>
</dbReference>
<dbReference type="Proteomes" id="UP000053372">
    <property type="component" value="Unassembled WGS sequence"/>
</dbReference>
<name>A0A0V7ZBB3_9CYAN</name>
<organism evidence="9 10">
    <name type="scientific">Mastigocoleus testarum BC008</name>
    <dbReference type="NCBI Taxonomy" id="371196"/>
    <lineage>
        <taxon>Bacteria</taxon>
        <taxon>Bacillati</taxon>
        <taxon>Cyanobacteriota</taxon>
        <taxon>Cyanophyceae</taxon>
        <taxon>Nostocales</taxon>
        <taxon>Hapalosiphonaceae</taxon>
        <taxon>Mastigocoleus</taxon>
    </lineage>
</organism>
<dbReference type="PROSITE" id="PS00687">
    <property type="entry name" value="ALDEHYDE_DEHYDR_GLU"/>
    <property type="match status" value="1"/>
</dbReference>
<keyword evidence="10" id="KW-1185">Reference proteome</keyword>
<dbReference type="GO" id="GO:0006081">
    <property type="term" value="P:aldehyde metabolic process"/>
    <property type="evidence" value="ECO:0007669"/>
    <property type="project" value="InterPro"/>
</dbReference>